<evidence type="ECO:0000313" key="16">
    <source>
        <dbReference type="Proteomes" id="UP000184248"/>
    </source>
</evidence>
<keyword evidence="8" id="KW-0862">Zinc</keyword>
<dbReference type="GO" id="GO:0043916">
    <property type="term" value="F:DNA-7-methylguanine glycosylase activity"/>
    <property type="evidence" value="ECO:0007669"/>
    <property type="project" value="TreeGrafter"/>
</dbReference>
<dbReference type="RefSeq" id="WP_064700122.1">
    <property type="nucleotide sequence ID" value="NZ_BDEO01000009.1"/>
</dbReference>
<keyword evidence="9" id="KW-0805">Transcription regulation</keyword>
<dbReference type="SMART" id="SM00342">
    <property type="entry name" value="HTH_ARAC"/>
    <property type="match status" value="1"/>
</dbReference>
<organism evidence="15 16">
    <name type="scientific">Halomonas caseinilytica</name>
    <dbReference type="NCBI Taxonomy" id="438744"/>
    <lineage>
        <taxon>Bacteria</taxon>
        <taxon>Pseudomonadati</taxon>
        <taxon>Pseudomonadota</taxon>
        <taxon>Gammaproteobacteria</taxon>
        <taxon>Oceanospirillales</taxon>
        <taxon>Halomonadaceae</taxon>
        <taxon>Halomonas</taxon>
    </lineage>
</organism>
<evidence type="ECO:0000256" key="1">
    <source>
        <dbReference type="ARBA" id="ARBA00000086"/>
    </source>
</evidence>
<dbReference type="Proteomes" id="UP000184248">
    <property type="component" value="Unassembled WGS sequence"/>
</dbReference>
<dbReference type="Gene3D" id="1.10.340.30">
    <property type="entry name" value="Hypothetical protein, domain 2"/>
    <property type="match status" value="1"/>
</dbReference>
<comment type="catalytic activity">
    <reaction evidence="1">
        <text>Hydrolysis of alkylated DNA, releasing 3-methyladenine, 3-methylguanine, 7-methylguanine and 7-methyladenine.</text>
        <dbReference type="EC" id="3.2.2.21"/>
    </reaction>
</comment>
<keyword evidence="4" id="KW-0489">Methyltransferase</keyword>
<dbReference type="InterPro" id="IPR009057">
    <property type="entry name" value="Homeodomain-like_sf"/>
</dbReference>
<keyword evidence="6" id="KW-0479">Metal-binding</keyword>
<evidence type="ECO:0000256" key="10">
    <source>
        <dbReference type="ARBA" id="ARBA00023125"/>
    </source>
</evidence>
<proteinExistence type="predicted"/>
<evidence type="ECO:0000256" key="3">
    <source>
        <dbReference type="ARBA" id="ARBA00012000"/>
    </source>
</evidence>
<dbReference type="GO" id="GO:0008168">
    <property type="term" value="F:methyltransferase activity"/>
    <property type="evidence" value="ECO:0007669"/>
    <property type="project" value="UniProtKB-KW"/>
</dbReference>
<dbReference type="PROSITE" id="PS01124">
    <property type="entry name" value="HTH_ARAC_FAMILY_2"/>
    <property type="match status" value="1"/>
</dbReference>
<name>A0A1M6V422_9GAMM</name>
<evidence type="ECO:0000256" key="7">
    <source>
        <dbReference type="ARBA" id="ARBA00022763"/>
    </source>
</evidence>
<dbReference type="SUPFAM" id="SSF57884">
    <property type="entry name" value="Ada DNA repair protein, N-terminal domain (N-Ada 10)"/>
    <property type="match status" value="1"/>
</dbReference>
<evidence type="ECO:0000256" key="11">
    <source>
        <dbReference type="ARBA" id="ARBA00023159"/>
    </source>
</evidence>
<evidence type="ECO:0000256" key="2">
    <source>
        <dbReference type="ARBA" id="ARBA00001947"/>
    </source>
</evidence>
<evidence type="ECO:0000256" key="9">
    <source>
        <dbReference type="ARBA" id="ARBA00023015"/>
    </source>
</evidence>
<dbReference type="GO" id="GO:0008270">
    <property type="term" value="F:zinc ion binding"/>
    <property type="evidence" value="ECO:0007669"/>
    <property type="project" value="InterPro"/>
</dbReference>
<dbReference type="InterPro" id="IPR018060">
    <property type="entry name" value="HTH_AraC"/>
</dbReference>
<dbReference type="GO" id="GO:0032131">
    <property type="term" value="F:alkylated DNA binding"/>
    <property type="evidence" value="ECO:0007669"/>
    <property type="project" value="TreeGrafter"/>
</dbReference>
<dbReference type="Pfam" id="PF02805">
    <property type="entry name" value="Ada_Zn_binding"/>
    <property type="match status" value="1"/>
</dbReference>
<evidence type="ECO:0000256" key="4">
    <source>
        <dbReference type="ARBA" id="ARBA00022603"/>
    </source>
</evidence>
<dbReference type="InterPro" id="IPR010316">
    <property type="entry name" value="AlkA_N"/>
</dbReference>
<evidence type="ECO:0000256" key="13">
    <source>
        <dbReference type="ARBA" id="ARBA00023204"/>
    </source>
</evidence>
<keyword evidence="16" id="KW-1185">Reference proteome</keyword>
<dbReference type="GO" id="GO:0043565">
    <property type="term" value="F:sequence-specific DNA binding"/>
    <property type="evidence" value="ECO:0007669"/>
    <property type="project" value="InterPro"/>
</dbReference>
<dbReference type="InterPro" id="IPR011257">
    <property type="entry name" value="DNA_glycosylase"/>
</dbReference>
<gene>
    <name evidence="15" type="ORF">SAMN05192556_10589</name>
</gene>
<keyword evidence="12" id="KW-0804">Transcription</keyword>
<dbReference type="GO" id="GO:0005737">
    <property type="term" value="C:cytoplasm"/>
    <property type="evidence" value="ECO:0007669"/>
    <property type="project" value="TreeGrafter"/>
</dbReference>
<dbReference type="InterPro" id="IPR037046">
    <property type="entry name" value="AlkA_N_sf"/>
</dbReference>
<protein>
    <recommendedName>
        <fullName evidence="3">DNA-3-methyladenine glycosylase II</fullName>
        <ecNumber evidence="3">3.2.2.21</ecNumber>
    </recommendedName>
</protein>
<keyword evidence="7" id="KW-0227">DNA damage</keyword>
<dbReference type="EC" id="3.2.2.21" evidence="3"/>
<evidence type="ECO:0000259" key="14">
    <source>
        <dbReference type="PROSITE" id="PS01124"/>
    </source>
</evidence>
<evidence type="ECO:0000313" key="15">
    <source>
        <dbReference type="EMBL" id="SHK76193.1"/>
    </source>
</evidence>
<comment type="cofactor">
    <cofactor evidence="2">
        <name>Zn(2+)</name>
        <dbReference type="ChEBI" id="CHEBI:29105"/>
    </cofactor>
</comment>
<dbReference type="GO" id="GO:0032993">
    <property type="term" value="C:protein-DNA complex"/>
    <property type="evidence" value="ECO:0007669"/>
    <property type="project" value="TreeGrafter"/>
</dbReference>
<dbReference type="Gene3D" id="1.10.10.60">
    <property type="entry name" value="Homeodomain-like"/>
    <property type="match status" value="1"/>
</dbReference>
<dbReference type="Gene3D" id="3.40.10.10">
    <property type="entry name" value="DNA Methylphosphotriester Repair Domain"/>
    <property type="match status" value="1"/>
</dbReference>
<evidence type="ECO:0000256" key="6">
    <source>
        <dbReference type="ARBA" id="ARBA00022723"/>
    </source>
</evidence>
<feature type="domain" description="HTH araC/xylS-type" evidence="14">
    <location>
        <begin position="86"/>
        <end position="184"/>
    </location>
</feature>
<dbReference type="GO" id="GO:0003700">
    <property type="term" value="F:DNA-binding transcription factor activity"/>
    <property type="evidence" value="ECO:0007669"/>
    <property type="project" value="InterPro"/>
</dbReference>
<dbReference type="InterPro" id="IPR003265">
    <property type="entry name" value="HhH-GPD_domain"/>
</dbReference>
<accession>A0A1M6V422</accession>
<evidence type="ECO:0000256" key="8">
    <source>
        <dbReference type="ARBA" id="ARBA00022833"/>
    </source>
</evidence>
<dbReference type="SUPFAM" id="SSF48150">
    <property type="entry name" value="DNA-glycosylase"/>
    <property type="match status" value="1"/>
</dbReference>
<dbReference type="SMART" id="SM01009">
    <property type="entry name" value="AlkA_N"/>
    <property type="match status" value="1"/>
</dbReference>
<dbReference type="PANTHER" id="PTHR43003">
    <property type="entry name" value="DNA-3-METHYLADENINE GLYCOSYLASE"/>
    <property type="match status" value="1"/>
</dbReference>
<keyword evidence="5" id="KW-0808">Transferase</keyword>
<dbReference type="AlphaFoldDB" id="A0A1M6V422"/>
<dbReference type="FunFam" id="3.40.10.10:FF:000001">
    <property type="entry name" value="DNA-3-methyladenine glycosylase 2"/>
    <property type="match status" value="1"/>
</dbReference>
<dbReference type="GO" id="GO:0006307">
    <property type="term" value="P:DNA alkylation repair"/>
    <property type="evidence" value="ECO:0007669"/>
    <property type="project" value="TreeGrafter"/>
</dbReference>
<dbReference type="InterPro" id="IPR051912">
    <property type="entry name" value="Alkylbase_DNA_Glycosylase/TA"/>
</dbReference>
<dbReference type="EMBL" id="FRAL01000005">
    <property type="protein sequence ID" value="SHK76193.1"/>
    <property type="molecule type" value="Genomic_DNA"/>
</dbReference>
<dbReference type="SUPFAM" id="SSF46689">
    <property type="entry name" value="Homeodomain-like"/>
    <property type="match status" value="2"/>
</dbReference>
<keyword evidence="13" id="KW-0234">DNA repair</keyword>
<keyword evidence="10" id="KW-0238">DNA-binding</keyword>
<dbReference type="Pfam" id="PF06029">
    <property type="entry name" value="AlkA_N"/>
    <property type="match status" value="1"/>
</dbReference>
<dbReference type="SMART" id="SM00478">
    <property type="entry name" value="ENDO3c"/>
    <property type="match status" value="1"/>
</dbReference>
<evidence type="ECO:0000256" key="12">
    <source>
        <dbReference type="ARBA" id="ARBA00023163"/>
    </source>
</evidence>
<dbReference type="Pfam" id="PF12833">
    <property type="entry name" value="HTH_18"/>
    <property type="match status" value="1"/>
</dbReference>
<sequence length="467" mass="52012">MLDPAQCRQARLARDARFDGRFFIAVTSTGVYCRPICPATPPHERNVRYYESALAASQDGFRPCLRCRPDSAPDSPAWRGPHTTFERALRLIDEGALSEATLGALCERLGIGERYLRQLFQQRLGVSPKSYALHRQCLFAKQLLHQTRLPVTEVAHASGFRSLRRFNDAFRRHIGLAPRELRRHGGDGSDDLTLTLAYRPPYAWQSLHGFHRQRAIEGLEWVGEHHYGRHIRWGNARGWFTAEHHPEHHAFRVHLALDDLAALAPVVRRIRRVLDLDADTATIEAHLGRVVPGLPLIAGLRLPGVWSPFEAGVRAILGQQVSIVAARRLVGTLVARLGEPTEHGHHFPTPESIAASELAFLRMPGARKATLQRFASWYAGAGSGDDPLQWTALKGIGPWTANYAAMRGIGHPDIWLDGDAGVRRALGHLGGIDPADAAPWRSYLTLQLWSREPAPDNLEPNVMEASR</sequence>
<dbReference type="InterPro" id="IPR004026">
    <property type="entry name" value="Ada_DNA_repair_Zn-bd"/>
</dbReference>
<dbReference type="InterPro" id="IPR035451">
    <property type="entry name" value="Ada-like_dom_sf"/>
</dbReference>
<evidence type="ECO:0000256" key="5">
    <source>
        <dbReference type="ARBA" id="ARBA00022679"/>
    </source>
</evidence>
<dbReference type="GO" id="GO:0006285">
    <property type="term" value="P:base-excision repair, AP site formation"/>
    <property type="evidence" value="ECO:0007669"/>
    <property type="project" value="TreeGrafter"/>
</dbReference>
<dbReference type="GO" id="GO:0032259">
    <property type="term" value="P:methylation"/>
    <property type="evidence" value="ECO:0007669"/>
    <property type="project" value="UniProtKB-KW"/>
</dbReference>
<keyword evidence="11" id="KW-0010">Activator</keyword>
<dbReference type="PANTHER" id="PTHR43003:SF13">
    <property type="entry name" value="DNA-3-METHYLADENINE GLYCOSYLASE 2"/>
    <property type="match status" value="1"/>
</dbReference>
<dbReference type="OrthoDB" id="9811249at2"/>
<dbReference type="CDD" id="cd00056">
    <property type="entry name" value="ENDO3c"/>
    <property type="match status" value="1"/>
</dbReference>
<reference evidence="16" key="1">
    <citation type="submission" date="2016-11" db="EMBL/GenBank/DDBJ databases">
        <authorList>
            <person name="Varghese N."/>
            <person name="Submissions S."/>
        </authorList>
    </citation>
    <scope>NUCLEOTIDE SEQUENCE [LARGE SCALE GENOMIC DNA]</scope>
    <source>
        <strain evidence="16">ALO Sharm</strain>
    </source>
</reference>
<dbReference type="SUPFAM" id="SSF55945">
    <property type="entry name" value="TATA-box binding protein-like"/>
    <property type="match status" value="1"/>
</dbReference>
<dbReference type="GO" id="GO:0008725">
    <property type="term" value="F:DNA-3-methyladenine glycosylase activity"/>
    <property type="evidence" value="ECO:0007669"/>
    <property type="project" value="TreeGrafter"/>
</dbReference>
<dbReference type="Gene3D" id="3.30.310.20">
    <property type="entry name" value="DNA-3-methyladenine glycosylase AlkA, N-terminal domain"/>
    <property type="match status" value="1"/>
</dbReference>